<evidence type="ECO:0008006" key="3">
    <source>
        <dbReference type="Google" id="ProtNLM"/>
    </source>
</evidence>
<protein>
    <recommendedName>
        <fullName evidence="3">Reverse transcriptase zinc-binding domain-containing protein</fullName>
    </recommendedName>
</protein>
<reference evidence="1" key="3">
    <citation type="submission" date="2025-09" db="UniProtKB">
        <authorList>
            <consortium name="Ensembl"/>
        </authorList>
    </citation>
    <scope>IDENTIFICATION</scope>
</reference>
<dbReference type="AlphaFoldDB" id="H3AM40"/>
<reference evidence="1" key="2">
    <citation type="submission" date="2025-08" db="UniProtKB">
        <authorList>
            <consortium name="Ensembl"/>
        </authorList>
    </citation>
    <scope>IDENTIFICATION</scope>
</reference>
<name>H3AM40_LATCH</name>
<proteinExistence type="predicted"/>
<dbReference type="STRING" id="7897.ENSLACP00000010711"/>
<dbReference type="eggNOG" id="ENOG502S9XJ">
    <property type="taxonomic scope" value="Eukaryota"/>
</dbReference>
<dbReference type="Ensembl" id="ENSLACT00000010790.1">
    <property type="protein sequence ID" value="ENSLACP00000010711.1"/>
    <property type="gene ID" value="ENSLACG00000009432.1"/>
</dbReference>
<organism evidence="1 2">
    <name type="scientific">Latimeria chalumnae</name>
    <name type="common">Coelacanth</name>
    <dbReference type="NCBI Taxonomy" id="7897"/>
    <lineage>
        <taxon>Eukaryota</taxon>
        <taxon>Metazoa</taxon>
        <taxon>Chordata</taxon>
        <taxon>Craniata</taxon>
        <taxon>Vertebrata</taxon>
        <taxon>Euteleostomi</taxon>
        <taxon>Coelacanthiformes</taxon>
        <taxon>Coelacanthidae</taxon>
        <taxon>Latimeria</taxon>
    </lineage>
</organism>
<dbReference type="InParanoid" id="H3AM40"/>
<sequence length="275" mass="31488">LDFSVLRQDFGLPQSEFLYYLQLKSCLKKVPNLTPGPLQTSLIVELFQRVRNKKGKVSQIYAMLLNKASPDRTPSKLQWEKNLGHSISEKGWEEALSSLITAGMDLWLRLIQYKIVNRLYWLLSRLAKLGLRDSDLCWRCSKASGSLSHMLWSCEMIRPFWDAVIDRIRNCLGYPLPTDPINCILGIDLHHGNTSKMAVRFVKLALTTAKCLVMKYWRQEISPTFKEWGLLMTDTASQEHVIMKVGGKLEQFTRFGPSFWTGLPLPQALLKIGLS</sequence>
<keyword evidence="2" id="KW-1185">Reference proteome</keyword>
<accession>H3AM40</accession>
<dbReference type="OMA" id="WSCEMIR"/>
<reference evidence="2" key="1">
    <citation type="submission" date="2011-08" db="EMBL/GenBank/DDBJ databases">
        <title>The draft genome of Latimeria chalumnae.</title>
        <authorList>
            <person name="Di Palma F."/>
            <person name="Alfoldi J."/>
            <person name="Johnson J."/>
            <person name="Berlin A."/>
            <person name="Gnerre S."/>
            <person name="Jaffe D."/>
            <person name="MacCallum I."/>
            <person name="Young S."/>
            <person name="Walker B.J."/>
            <person name="Lander E."/>
            <person name="Lindblad-Toh K."/>
        </authorList>
    </citation>
    <scope>NUCLEOTIDE SEQUENCE [LARGE SCALE GENOMIC DNA]</scope>
    <source>
        <strain evidence="2">Wild caught</strain>
    </source>
</reference>
<dbReference type="HOGENOM" id="CLU_000680_9_1_1"/>
<dbReference type="EMBL" id="AFYH01088759">
    <property type="status" value="NOT_ANNOTATED_CDS"/>
    <property type="molecule type" value="Genomic_DNA"/>
</dbReference>
<dbReference type="Proteomes" id="UP000008672">
    <property type="component" value="Unassembled WGS sequence"/>
</dbReference>
<evidence type="ECO:0000313" key="1">
    <source>
        <dbReference type="Ensembl" id="ENSLACP00000010711.1"/>
    </source>
</evidence>
<evidence type="ECO:0000313" key="2">
    <source>
        <dbReference type="Proteomes" id="UP000008672"/>
    </source>
</evidence>
<dbReference type="GeneTree" id="ENSGT01030000235030"/>